<dbReference type="AlphaFoldDB" id="A0A4V2Z2I9"/>
<dbReference type="PANTHER" id="PTHR43143:SF1">
    <property type="entry name" value="SERINE_THREONINE-PROTEIN PHOSPHATASE CPPED1"/>
    <property type="match status" value="1"/>
</dbReference>
<dbReference type="InterPro" id="IPR004843">
    <property type="entry name" value="Calcineurin-like_PHP"/>
</dbReference>
<sequence length="298" mass="33987">MRRRDFLANGSLAAALAGTPGTAADADRFVKNKPVLTLAHITDVHLRPQEQITSRFKRCLHQVKKHKIDFVLNGGDSIFAADYKDVTRESMLAQWASWDECIKTLAGYQIYSCIGNHDPWWQAASKEDEMYGVNYVAKRVGIPHRYYSFTQKNWHFIILDGNNPGIKLDAEQMSWLEKELDAVAQVHYVLLMSHYPILSVTAAWTGGAHADHVALRKLFYKHKDKVRVCLSGHNHLLDSNVFNGVHYFCNGAMSGYWWEKGNEQSAGPYFYEETAPGYAILRLYADGSVDNQYYEHHI</sequence>
<dbReference type="GO" id="GO:0016787">
    <property type="term" value="F:hydrolase activity"/>
    <property type="evidence" value="ECO:0007669"/>
    <property type="project" value="InterPro"/>
</dbReference>
<proteinExistence type="predicted"/>
<evidence type="ECO:0000259" key="1">
    <source>
        <dbReference type="Pfam" id="PF00149"/>
    </source>
</evidence>
<dbReference type="InterPro" id="IPR051918">
    <property type="entry name" value="STPP_CPPED1"/>
</dbReference>
<dbReference type="InterPro" id="IPR029052">
    <property type="entry name" value="Metallo-depent_PP-like"/>
</dbReference>
<dbReference type="RefSeq" id="WP_131962442.1">
    <property type="nucleotide sequence ID" value="NZ_SMFL01000022.1"/>
</dbReference>
<protein>
    <submittedName>
        <fullName evidence="2">Metallophosphoesterase</fullName>
    </submittedName>
</protein>
<dbReference type="Pfam" id="PF00149">
    <property type="entry name" value="Metallophos"/>
    <property type="match status" value="1"/>
</dbReference>
<evidence type="ECO:0000313" key="2">
    <source>
        <dbReference type="EMBL" id="TDE09018.1"/>
    </source>
</evidence>
<keyword evidence="3" id="KW-1185">Reference proteome</keyword>
<name>A0A4V2Z2I9_9BACT</name>
<reference evidence="2 3" key="1">
    <citation type="submission" date="2019-03" db="EMBL/GenBank/DDBJ databases">
        <title>Dyadobacter AR-3-6 sp. nov., isolated from arctic soil.</title>
        <authorList>
            <person name="Chaudhary D.K."/>
        </authorList>
    </citation>
    <scope>NUCLEOTIDE SEQUENCE [LARGE SCALE GENOMIC DNA]</scope>
    <source>
        <strain evidence="2 3">AR-3-6</strain>
    </source>
</reference>
<dbReference type="EMBL" id="SMFL01000022">
    <property type="protein sequence ID" value="TDE09018.1"/>
    <property type="molecule type" value="Genomic_DNA"/>
</dbReference>
<evidence type="ECO:0000313" key="3">
    <source>
        <dbReference type="Proteomes" id="UP000294850"/>
    </source>
</evidence>
<feature type="domain" description="Calcineurin-like phosphoesterase" evidence="1">
    <location>
        <begin position="37"/>
        <end position="235"/>
    </location>
</feature>
<dbReference type="Proteomes" id="UP000294850">
    <property type="component" value="Unassembled WGS sequence"/>
</dbReference>
<comment type="caution">
    <text evidence="2">The sequence shown here is derived from an EMBL/GenBank/DDBJ whole genome shotgun (WGS) entry which is preliminary data.</text>
</comment>
<dbReference type="PANTHER" id="PTHR43143">
    <property type="entry name" value="METALLOPHOSPHOESTERASE, CALCINEURIN SUPERFAMILY"/>
    <property type="match status" value="1"/>
</dbReference>
<dbReference type="Gene3D" id="3.60.21.10">
    <property type="match status" value="1"/>
</dbReference>
<gene>
    <name evidence="2" type="ORF">E0F88_31540</name>
</gene>
<dbReference type="OrthoDB" id="9791866at2"/>
<organism evidence="2 3">
    <name type="scientific">Dyadobacter psychrotolerans</name>
    <dbReference type="NCBI Taxonomy" id="2541721"/>
    <lineage>
        <taxon>Bacteria</taxon>
        <taxon>Pseudomonadati</taxon>
        <taxon>Bacteroidota</taxon>
        <taxon>Cytophagia</taxon>
        <taxon>Cytophagales</taxon>
        <taxon>Spirosomataceae</taxon>
        <taxon>Dyadobacter</taxon>
    </lineage>
</organism>
<accession>A0A4V2Z2I9</accession>
<dbReference type="SUPFAM" id="SSF56300">
    <property type="entry name" value="Metallo-dependent phosphatases"/>
    <property type="match status" value="1"/>
</dbReference>